<reference evidence="11" key="1">
    <citation type="journal article" date="2010" name="Nat. Biotechnol.">
        <title>Draft genome sequence of the oilseed species Ricinus communis.</title>
        <authorList>
            <person name="Chan A.P."/>
            <person name="Crabtree J."/>
            <person name="Zhao Q."/>
            <person name="Lorenzi H."/>
            <person name="Orvis J."/>
            <person name="Puiu D."/>
            <person name="Melake-Berhan A."/>
            <person name="Jones K.M."/>
            <person name="Redman J."/>
            <person name="Chen G."/>
            <person name="Cahoon E.B."/>
            <person name="Gedil M."/>
            <person name="Stanke M."/>
            <person name="Haas B.J."/>
            <person name="Wortman J.R."/>
            <person name="Fraser-Liggett C.M."/>
            <person name="Ravel J."/>
            <person name="Rabinowicz P.D."/>
        </authorList>
    </citation>
    <scope>NUCLEOTIDE SEQUENCE [LARGE SCALE GENOMIC DNA]</scope>
    <source>
        <strain evidence="11">cv. Hale</strain>
    </source>
</reference>
<keyword evidence="1" id="KW-0540">Nuclease</keyword>
<evidence type="ECO:0000256" key="5">
    <source>
        <dbReference type="ARBA" id="ARBA00022806"/>
    </source>
</evidence>
<dbReference type="GO" id="GO:0003677">
    <property type="term" value="F:DNA binding"/>
    <property type="evidence" value="ECO:0007669"/>
    <property type="project" value="UniProtKB-KW"/>
</dbReference>
<dbReference type="PANTHER" id="PTHR30591">
    <property type="entry name" value="RECBCD ENZYME SUBUNIT RECC"/>
    <property type="match status" value="1"/>
</dbReference>
<dbReference type="InterPro" id="IPR013986">
    <property type="entry name" value="DExx_box_DNA_helicase_dom_sf"/>
</dbReference>
<dbReference type="Proteomes" id="UP000008311">
    <property type="component" value="Unassembled WGS sequence"/>
</dbReference>
<dbReference type="GO" id="GO:0004386">
    <property type="term" value="F:helicase activity"/>
    <property type="evidence" value="ECO:0007669"/>
    <property type="project" value="UniProtKB-KW"/>
</dbReference>
<evidence type="ECO:0000313" key="10">
    <source>
        <dbReference type="EMBL" id="EEF25637.1"/>
    </source>
</evidence>
<keyword evidence="3" id="KW-0227">DNA damage</keyword>
<dbReference type="EMBL" id="EQ979244">
    <property type="protein sequence ID" value="EEF25637.1"/>
    <property type="molecule type" value="Genomic_DNA"/>
</dbReference>
<dbReference type="GO" id="GO:0006281">
    <property type="term" value="P:DNA repair"/>
    <property type="evidence" value="ECO:0007669"/>
    <property type="project" value="UniProtKB-KW"/>
</dbReference>
<dbReference type="GO" id="GO:0005524">
    <property type="term" value="F:ATP binding"/>
    <property type="evidence" value="ECO:0007669"/>
    <property type="project" value="UniProtKB-KW"/>
</dbReference>
<evidence type="ECO:0000256" key="2">
    <source>
        <dbReference type="ARBA" id="ARBA00022741"/>
    </source>
</evidence>
<keyword evidence="7" id="KW-0067">ATP-binding</keyword>
<keyword evidence="2" id="KW-0547">Nucleotide-binding</keyword>
<dbReference type="eggNOG" id="ENOG502SRRB">
    <property type="taxonomic scope" value="Eukaryota"/>
</dbReference>
<dbReference type="SUPFAM" id="SSF52540">
    <property type="entry name" value="P-loop containing nucleoside triphosphate hydrolases"/>
    <property type="match status" value="1"/>
</dbReference>
<keyword evidence="11" id="KW-1185">Reference proteome</keyword>
<keyword evidence="4" id="KW-0378">Hydrolase</keyword>
<dbReference type="PANTHER" id="PTHR30591:SF1">
    <property type="entry name" value="RECBCD ENZYME SUBUNIT RECC"/>
    <property type="match status" value="1"/>
</dbReference>
<feature type="non-terminal residue" evidence="10">
    <location>
        <position position="218"/>
    </location>
</feature>
<dbReference type="Gene3D" id="3.40.50.10930">
    <property type="match status" value="1"/>
</dbReference>
<evidence type="ECO:0000256" key="8">
    <source>
        <dbReference type="ARBA" id="ARBA00023125"/>
    </source>
</evidence>
<organism evidence="10 11">
    <name type="scientific">Ricinus communis</name>
    <name type="common">Castor bean</name>
    <dbReference type="NCBI Taxonomy" id="3988"/>
    <lineage>
        <taxon>Eukaryota</taxon>
        <taxon>Viridiplantae</taxon>
        <taxon>Streptophyta</taxon>
        <taxon>Embryophyta</taxon>
        <taxon>Tracheophyta</taxon>
        <taxon>Spermatophyta</taxon>
        <taxon>Magnoliopsida</taxon>
        <taxon>eudicotyledons</taxon>
        <taxon>Gunneridae</taxon>
        <taxon>Pentapetalae</taxon>
        <taxon>rosids</taxon>
        <taxon>fabids</taxon>
        <taxon>Malpighiales</taxon>
        <taxon>Euphorbiaceae</taxon>
        <taxon>Acalyphoideae</taxon>
        <taxon>Acalypheae</taxon>
        <taxon>Ricinus</taxon>
    </lineage>
</organism>
<evidence type="ECO:0000256" key="4">
    <source>
        <dbReference type="ARBA" id="ARBA00022801"/>
    </source>
</evidence>
<evidence type="ECO:0000313" key="11">
    <source>
        <dbReference type="Proteomes" id="UP000008311"/>
    </source>
</evidence>
<dbReference type="Pfam" id="PF04257">
    <property type="entry name" value="Exonuc_V_gamma"/>
    <property type="match status" value="1"/>
</dbReference>
<protein>
    <submittedName>
        <fullName evidence="10">Uncharacterized protein</fullName>
    </submittedName>
</protein>
<evidence type="ECO:0000256" key="3">
    <source>
        <dbReference type="ARBA" id="ARBA00022763"/>
    </source>
</evidence>
<accession>B9TES6</accession>
<evidence type="ECO:0000256" key="7">
    <source>
        <dbReference type="ARBA" id="ARBA00022840"/>
    </source>
</evidence>
<dbReference type="GO" id="GO:0004527">
    <property type="term" value="F:exonuclease activity"/>
    <property type="evidence" value="ECO:0007669"/>
    <property type="project" value="UniProtKB-KW"/>
</dbReference>
<dbReference type="InParanoid" id="B9TES6"/>
<keyword evidence="9" id="KW-0234">DNA repair</keyword>
<proteinExistence type="predicted"/>
<evidence type="ECO:0000256" key="1">
    <source>
        <dbReference type="ARBA" id="ARBA00022722"/>
    </source>
</evidence>
<dbReference type="InterPro" id="IPR027417">
    <property type="entry name" value="P-loop_NTPase"/>
</dbReference>
<evidence type="ECO:0000256" key="9">
    <source>
        <dbReference type="ARBA" id="ARBA00023204"/>
    </source>
</evidence>
<keyword evidence="5" id="KW-0347">Helicase</keyword>
<evidence type="ECO:0000256" key="6">
    <source>
        <dbReference type="ARBA" id="ARBA00022839"/>
    </source>
</evidence>
<keyword evidence="6" id="KW-0269">Exonuclease</keyword>
<dbReference type="AlphaFoldDB" id="B9TES6"/>
<gene>
    <name evidence="10" type="ORF">RCOM_1880260</name>
</gene>
<name>B9TES6_RICCO</name>
<dbReference type="Gene3D" id="1.10.10.160">
    <property type="match status" value="1"/>
</dbReference>
<keyword evidence="8" id="KW-0238">DNA-binding</keyword>
<sequence length="218" mass="24651">MEQLRAAVFQWLRNHPLGALESEIFLVQSNGVAEWLKIALAEEIGICAASRVALPARFLWDAYRGMLGRDRVPPISAFDKGPLTWRLMRLLPTLLADPVFAPLRHFLADGEAERRLQLAERLADLFDQYQVYRADWLDDWAAGRDQLRTARGEVAPLPEDQRWQGQLWRAVIDDVEPHERGLGRSTVHTEFVRASAAGEAPLGRLPRRVVIFGVSALP</sequence>